<evidence type="ECO:0000256" key="6">
    <source>
        <dbReference type="ARBA" id="ARBA00023157"/>
    </source>
</evidence>
<keyword evidence="3" id="KW-0479">Metal-binding</keyword>
<name>A0ABD2PYX3_9PLAT</name>
<dbReference type="Proteomes" id="UP001626550">
    <property type="component" value="Unassembled WGS sequence"/>
</dbReference>
<gene>
    <name evidence="13" type="primary">MAN2A1</name>
    <name evidence="13" type="ORF">Ciccas_009271</name>
</gene>
<dbReference type="EC" id="3.2.1.114" evidence="9"/>
<organism evidence="13 14">
    <name type="scientific">Cichlidogyrus casuarinus</name>
    <dbReference type="NCBI Taxonomy" id="1844966"/>
    <lineage>
        <taxon>Eukaryota</taxon>
        <taxon>Metazoa</taxon>
        <taxon>Spiralia</taxon>
        <taxon>Lophotrochozoa</taxon>
        <taxon>Platyhelminthes</taxon>
        <taxon>Monogenea</taxon>
        <taxon>Monopisthocotylea</taxon>
        <taxon>Dactylogyridea</taxon>
        <taxon>Ancyrocephalidae</taxon>
        <taxon>Cichlidogyrus</taxon>
    </lineage>
</organism>
<comment type="catalytic activity">
    <reaction evidence="11">
        <text>N(4)-{beta-D-GlcNAc-(1-&gt;2)-alpha-D-Man-(1-&gt;3)-[alpha-D-Man-(1-&gt;3)-[alpha-D-Man-(1-&gt;6)]-alpha-D-Man-(1-&gt;6)]-beta-D-Man-(1-&gt;4)-beta-D-GlcNAc-(1-&gt;4)-beta-D-GlcNAc}-L-asparaginyl-[protein] + 2 H2O = 2 alpha-D-mannopyranose + an N(4)-{beta-D-GlcNAc-(1-&gt;2)-alpha-D-Man-(1-&gt;3)-[alpha-D-Man-(1-&gt;6)]-beta-D-Man-(1-&gt;4)-beta-D-GlcNAc-(1-&gt;4)-beta-D-GlcNAc}-L-asparaginyl-[protein]</text>
        <dbReference type="Rhea" id="RHEA:56052"/>
        <dbReference type="Rhea" id="RHEA-COMP:14368"/>
        <dbReference type="Rhea" id="RHEA-COMP:14369"/>
        <dbReference type="ChEBI" id="CHEBI:15377"/>
        <dbReference type="ChEBI" id="CHEBI:28729"/>
        <dbReference type="ChEBI" id="CHEBI:60615"/>
        <dbReference type="ChEBI" id="CHEBI:60625"/>
        <dbReference type="EC" id="3.2.1.114"/>
    </reaction>
</comment>
<dbReference type="Gene3D" id="1.20.1270.50">
    <property type="entry name" value="Glycoside hydrolase family 38, central domain"/>
    <property type="match status" value="1"/>
</dbReference>
<dbReference type="SMART" id="SM00872">
    <property type="entry name" value="Alpha-mann_mid"/>
    <property type="match status" value="1"/>
</dbReference>
<keyword evidence="6" id="KW-1015">Disulfide bond</keyword>
<evidence type="ECO:0000256" key="9">
    <source>
        <dbReference type="ARBA" id="ARBA00066412"/>
    </source>
</evidence>
<evidence type="ECO:0000313" key="14">
    <source>
        <dbReference type="Proteomes" id="UP001626550"/>
    </source>
</evidence>
<accession>A0ABD2PYX3</accession>
<keyword evidence="14" id="KW-1185">Reference proteome</keyword>
<dbReference type="Pfam" id="PF01074">
    <property type="entry name" value="Glyco_hydro_38N"/>
    <property type="match status" value="1"/>
</dbReference>
<dbReference type="InterPro" id="IPR000602">
    <property type="entry name" value="Glyco_hydro_38_N"/>
</dbReference>
<dbReference type="SUPFAM" id="SSF88688">
    <property type="entry name" value="Families 57/38 glycoside transferase middle domain"/>
    <property type="match status" value="1"/>
</dbReference>
<dbReference type="Gene3D" id="2.70.98.30">
    <property type="entry name" value="Golgi alpha-mannosidase II, domain 4"/>
    <property type="match status" value="1"/>
</dbReference>
<dbReference type="PANTHER" id="PTHR11607:SF3">
    <property type="entry name" value="LYSOSOMAL ALPHA-MANNOSIDASE"/>
    <property type="match status" value="1"/>
</dbReference>
<evidence type="ECO:0000256" key="5">
    <source>
        <dbReference type="ARBA" id="ARBA00022833"/>
    </source>
</evidence>
<comment type="caution">
    <text evidence="13">The sequence shown here is derived from an EMBL/GenBank/DDBJ whole genome shotgun (WGS) entry which is preliminary data.</text>
</comment>
<feature type="domain" description="Glycoside hydrolase family 38 central" evidence="12">
    <location>
        <begin position="325"/>
        <end position="409"/>
    </location>
</feature>
<evidence type="ECO:0000256" key="4">
    <source>
        <dbReference type="ARBA" id="ARBA00022801"/>
    </source>
</evidence>
<dbReference type="FunFam" id="3.20.110.10:FF:000015">
    <property type="entry name" value="Alpha-mannosidase"/>
    <property type="match status" value="1"/>
</dbReference>
<dbReference type="Pfam" id="PF07748">
    <property type="entry name" value="Glyco_hydro_38C"/>
    <property type="match status" value="1"/>
</dbReference>
<evidence type="ECO:0000256" key="10">
    <source>
        <dbReference type="ARBA" id="ARBA00083602"/>
    </source>
</evidence>
<dbReference type="FunFam" id="1.20.1270.50:FF:000001">
    <property type="entry name" value="Alpha-mannosidase"/>
    <property type="match status" value="1"/>
</dbReference>
<dbReference type="CDD" id="cd10809">
    <property type="entry name" value="GH38N_AMII_GMII_SfManIII_like"/>
    <property type="match status" value="1"/>
</dbReference>
<dbReference type="GO" id="GO:0004572">
    <property type="term" value="F:mannosyl-oligosaccharide 1,3-1,6-alpha-mannosidase activity"/>
    <property type="evidence" value="ECO:0007669"/>
    <property type="project" value="UniProtKB-EC"/>
</dbReference>
<evidence type="ECO:0000313" key="13">
    <source>
        <dbReference type="EMBL" id="KAL3312142.1"/>
    </source>
</evidence>
<dbReference type="SUPFAM" id="SSF74650">
    <property type="entry name" value="Galactose mutarotase-like"/>
    <property type="match status" value="1"/>
</dbReference>
<keyword evidence="7" id="KW-0326">Glycosidase</keyword>
<sequence>MIFLIVGWVKTIEQYFQQQTKPSLSATVEFLSNNPKAKFIYAEMSFLSMWWQVASTDERSKLKKLLDSGQMEIVSGGWVMNDEANTHFFAMIDQLTEGHQWLAQNLDYRPNASWAIDPFGHSTTMAYLVNRMGIDRMLIQRTHYEVKKYLASNKKLEYRWTQPWDVQGDTDVLCHMMPFYSYDIPHTCGPDPKICCSYDFARSDYEKCPWGEHPVATDESNVDSRARNLLDQYKKKAMLYQRHNVVLVPLGDDFRYRSINEWQLQYDNLQKIFDHINASPDLHANVRFGTLSDYFTEIETRSKKLAIKFPSLSGDMFTYSDRVTDYWSGYFTSRPFHKRLSRVLEKEIYTADILYSLALHRKAQSASQLKGALFEKLTDARQQLGVFQHHDGITGTAKSFVVDDYGLRMLRALDQCREVIATSAITLLESKTQMIPLFEVWDKNTEPQNPNVEAPLDSSTMHFYIFNPTWQTRSSVFRLNLKTKKSIKNMKATAQSTQIPVSFSKNQIGYEVVIGPIPGIRGWAFILVKLELEAVDGVGECFSKPVESAQEIHMENDFWHLEFDPKSHLLKLVTNKQTGEQYGLKLTLQTFPSQNSGAYLFAPSGEPIDYQFSTKVTFNLRECAGFSELAISDQMFQHKVRLYKGGDPQQLAIEIENLLFLKSDSAVEFAMKIETSIQNENQEIFTDSNCLQFVRRVYNRKIPLQGNVFPMSCAAYIEDKNQNRFSILSGQPLGVAALQQGAINLFLDRLMTKDDKRGLGTPIADTRPTRSVFRLMFEKVSQPPASMDRNKWIPGLTERAENVLHDILRPAIALYHNSTDAKINELLLLPNDIPKDLQLINLKTFPSSSKLTQTYSTPIASQLGMVVRRLAPFPTNEHDETTQSDQTLSVASLKLALPNLSGFYPSSITLLPEIGKQTMQEITVKKHNLVSVLLHISSP</sequence>
<keyword evidence="4" id="KW-0378">Hydrolase</keyword>
<dbReference type="InterPro" id="IPR027291">
    <property type="entry name" value="Glyco_hydro_38_N_sf"/>
</dbReference>
<comment type="similarity">
    <text evidence="2">Belongs to the glycosyl hydrolase 38 family.</text>
</comment>
<evidence type="ECO:0000256" key="11">
    <source>
        <dbReference type="ARBA" id="ARBA00093232"/>
    </source>
</evidence>
<proteinExistence type="inferred from homology"/>
<evidence type="ECO:0000256" key="1">
    <source>
        <dbReference type="ARBA" id="ARBA00001947"/>
    </source>
</evidence>
<dbReference type="InterPro" id="IPR028995">
    <property type="entry name" value="Glyco_hydro_57/38_cen_sf"/>
</dbReference>
<dbReference type="GO" id="GO:0046872">
    <property type="term" value="F:metal ion binding"/>
    <property type="evidence" value="ECO:0007669"/>
    <property type="project" value="UniProtKB-KW"/>
</dbReference>
<dbReference type="InterPro" id="IPR037094">
    <property type="entry name" value="Glyco_hydro_38_cen_sf"/>
</dbReference>
<dbReference type="EMBL" id="JBJKFK010001834">
    <property type="protein sequence ID" value="KAL3312142.1"/>
    <property type="molecule type" value="Genomic_DNA"/>
</dbReference>
<dbReference type="InterPro" id="IPR015341">
    <property type="entry name" value="Glyco_hydro_38_cen"/>
</dbReference>
<protein>
    <recommendedName>
        <fullName evidence="9">mannosyl-oligosaccharide 1,3-1,6-alpha-mannosidase</fullName>
        <ecNumber evidence="9">3.2.1.114</ecNumber>
    </recommendedName>
    <alternativeName>
        <fullName evidence="10">Mannosyl-oligosaccharide 1,3-1,6-alpha-mannosidase</fullName>
    </alternativeName>
</protein>
<dbReference type="Gene3D" id="3.20.110.10">
    <property type="entry name" value="Glycoside hydrolase 38, N terminal domain"/>
    <property type="match status" value="1"/>
</dbReference>
<dbReference type="InterPro" id="IPR011013">
    <property type="entry name" value="Gal_mutarotase_sf_dom"/>
</dbReference>
<dbReference type="Pfam" id="PF09261">
    <property type="entry name" value="Alpha-mann_mid"/>
    <property type="match status" value="1"/>
</dbReference>
<dbReference type="InterPro" id="IPR050843">
    <property type="entry name" value="Glycosyl_Hydrlase_38"/>
</dbReference>
<evidence type="ECO:0000256" key="8">
    <source>
        <dbReference type="ARBA" id="ARBA00059516"/>
    </source>
</evidence>
<dbReference type="InterPro" id="IPR011330">
    <property type="entry name" value="Glyco_hydro/deAcase_b/a-brl"/>
</dbReference>
<keyword evidence="5" id="KW-0862">Zinc</keyword>
<dbReference type="PANTHER" id="PTHR11607">
    <property type="entry name" value="ALPHA-MANNOSIDASE"/>
    <property type="match status" value="1"/>
</dbReference>
<comment type="cofactor">
    <cofactor evidence="1">
        <name>Zn(2+)</name>
        <dbReference type="ChEBI" id="CHEBI:29105"/>
    </cofactor>
</comment>
<comment type="function">
    <text evidence="8">Catalyzes the first committed step in the biosynthesis of complex N-glycans. It controls conversion of high mannose to complex N-glycans; the final hydrolytic step in the N-glycan maturation pathway.</text>
</comment>
<dbReference type="SUPFAM" id="SSF88713">
    <property type="entry name" value="Glycoside hydrolase/deacetylase"/>
    <property type="match status" value="1"/>
</dbReference>
<reference evidence="13 14" key="1">
    <citation type="submission" date="2024-11" db="EMBL/GenBank/DDBJ databases">
        <title>Adaptive evolution of stress response genes in parasites aligns with host niche diversity.</title>
        <authorList>
            <person name="Hahn C."/>
            <person name="Resl P."/>
        </authorList>
    </citation>
    <scope>NUCLEOTIDE SEQUENCE [LARGE SCALE GENOMIC DNA]</scope>
    <source>
        <strain evidence="13">EGGRZ-B1_66</strain>
        <tissue evidence="13">Body</tissue>
    </source>
</reference>
<evidence type="ECO:0000256" key="7">
    <source>
        <dbReference type="ARBA" id="ARBA00023295"/>
    </source>
</evidence>
<dbReference type="AlphaFoldDB" id="A0ABD2PYX3"/>
<dbReference type="InterPro" id="IPR011682">
    <property type="entry name" value="Glyco_hydro_38_C"/>
</dbReference>
<evidence type="ECO:0000259" key="12">
    <source>
        <dbReference type="SMART" id="SM00872"/>
    </source>
</evidence>
<evidence type="ECO:0000256" key="3">
    <source>
        <dbReference type="ARBA" id="ARBA00022723"/>
    </source>
</evidence>
<evidence type="ECO:0000256" key="2">
    <source>
        <dbReference type="ARBA" id="ARBA00009792"/>
    </source>
</evidence>